<reference evidence="8 9" key="1">
    <citation type="journal article" date="2017" name="Gigascience">
        <title>Draft genome of the honey bee ectoparasitic mite, Tropilaelaps mercedesae, is shaped by the parasitic life history.</title>
        <authorList>
            <person name="Dong X."/>
            <person name="Armstrong S.D."/>
            <person name="Xia D."/>
            <person name="Makepeace B.L."/>
            <person name="Darby A.C."/>
            <person name="Kadowaki T."/>
        </authorList>
    </citation>
    <scope>NUCLEOTIDE SEQUENCE [LARGE SCALE GENOMIC DNA]</scope>
    <source>
        <strain evidence="8">Wuxi-XJTLU</strain>
    </source>
</reference>
<dbReference type="GO" id="GO:0005829">
    <property type="term" value="C:cytosol"/>
    <property type="evidence" value="ECO:0007669"/>
    <property type="project" value="TreeGrafter"/>
</dbReference>
<evidence type="ECO:0000256" key="4">
    <source>
        <dbReference type="PROSITE-ProRule" id="PRU00278"/>
    </source>
</evidence>
<dbReference type="PROSITE" id="PS50198">
    <property type="entry name" value="PPIC_PPIASE_2"/>
    <property type="match status" value="1"/>
</dbReference>
<dbReference type="Gene3D" id="2.20.70.10">
    <property type="match status" value="1"/>
</dbReference>
<dbReference type="AlphaFoldDB" id="A0A1V9XX07"/>
<dbReference type="SUPFAM" id="SSF51045">
    <property type="entry name" value="WW domain"/>
    <property type="match status" value="1"/>
</dbReference>
<feature type="domain" description="PpiC" evidence="7">
    <location>
        <begin position="44"/>
        <end position="155"/>
    </location>
</feature>
<dbReference type="InterPro" id="IPR036020">
    <property type="entry name" value="WW_dom_sf"/>
</dbReference>
<protein>
    <recommendedName>
        <fullName evidence="5">Peptidyl-prolyl cis-trans isomerase</fullName>
        <ecNumber evidence="5">5.2.1.8</ecNumber>
    </recommendedName>
</protein>
<evidence type="ECO:0000259" key="7">
    <source>
        <dbReference type="PROSITE" id="PS50198"/>
    </source>
</evidence>
<dbReference type="InterPro" id="IPR000297">
    <property type="entry name" value="PPIase_PpiC"/>
</dbReference>
<dbReference type="GO" id="GO:0080090">
    <property type="term" value="P:regulation of primary metabolic process"/>
    <property type="evidence" value="ECO:0007669"/>
    <property type="project" value="UniProtKB-ARBA"/>
</dbReference>
<dbReference type="Proteomes" id="UP000192247">
    <property type="component" value="Unassembled WGS sequence"/>
</dbReference>
<dbReference type="PANTHER" id="PTHR10657:SF4">
    <property type="entry name" value="PEPTIDYL-PROLYL CIS-TRANS ISOMERASE-RELATED"/>
    <property type="match status" value="1"/>
</dbReference>
<dbReference type="InParanoid" id="A0A1V9XX07"/>
<evidence type="ECO:0000313" key="8">
    <source>
        <dbReference type="EMBL" id="OQR77981.1"/>
    </source>
</evidence>
<dbReference type="GO" id="GO:0005634">
    <property type="term" value="C:nucleus"/>
    <property type="evidence" value="ECO:0007669"/>
    <property type="project" value="TreeGrafter"/>
</dbReference>
<dbReference type="SUPFAM" id="SSF54534">
    <property type="entry name" value="FKBP-like"/>
    <property type="match status" value="1"/>
</dbReference>
<feature type="domain" description="WW" evidence="6">
    <location>
        <begin position="4"/>
        <end position="38"/>
    </location>
</feature>
<dbReference type="FunFam" id="2.20.70.10:FF:000085">
    <property type="entry name" value="Peptidyl-prolyl cis-trans isomerase"/>
    <property type="match status" value="1"/>
</dbReference>
<dbReference type="FunCoup" id="A0A1V9XX07">
    <property type="interactions" value="1638"/>
</dbReference>
<dbReference type="OrthoDB" id="2530521at2759"/>
<dbReference type="PROSITE" id="PS50020">
    <property type="entry name" value="WW_DOMAIN_2"/>
    <property type="match status" value="1"/>
</dbReference>
<dbReference type="InterPro" id="IPR046357">
    <property type="entry name" value="PPIase_dom_sf"/>
</dbReference>
<gene>
    <name evidence="8" type="ORF">BIW11_06712</name>
</gene>
<keyword evidence="9" id="KW-1185">Reference proteome</keyword>
<evidence type="ECO:0000256" key="5">
    <source>
        <dbReference type="RuleBase" id="RU363014"/>
    </source>
</evidence>
<evidence type="ECO:0000313" key="9">
    <source>
        <dbReference type="Proteomes" id="UP000192247"/>
    </source>
</evidence>
<accession>A0A1V9XX07</accession>
<dbReference type="CDD" id="cd00201">
    <property type="entry name" value="WW"/>
    <property type="match status" value="1"/>
</dbReference>
<name>A0A1V9XX07_9ACAR</name>
<dbReference type="SMART" id="SM00456">
    <property type="entry name" value="WW"/>
    <property type="match status" value="1"/>
</dbReference>
<dbReference type="GO" id="GO:0060255">
    <property type="term" value="P:regulation of macromolecule metabolic process"/>
    <property type="evidence" value="ECO:0007669"/>
    <property type="project" value="UniProtKB-ARBA"/>
</dbReference>
<dbReference type="GO" id="GO:0003755">
    <property type="term" value="F:peptidyl-prolyl cis-trans isomerase activity"/>
    <property type="evidence" value="ECO:0007669"/>
    <property type="project" value="UniProtKB-UniRule"/>
</dbReference>
<dbReference type="EC" id="5.2.1.8" evidence="5"/>
<dbReference type="EMBL" id="MNPL01002784">
    <property type="protein sequence ID" value="OQR77981.1"/>
    <property type="molecule type" value="Genomic_DNA"/>
</dbReference>
<comment type="catalytic activity">
    <reaction evidence="1 5">
        <text>[protein]-peptidylproline (omega=180) = [protein]-peptidylproline (omega=0)</text>
        <dbReference type="Rhea" id="RHEA:16237"/>
        <dbReference type="Rhea" id="RHEA-COMP:10747"/>
        <dbReference type="Rhea" id="RHEA-COMP:10748"/>
        <dbReference type="ChEBI" id="CHEBI:83833"/>
        <dbReference type="ChEBI" id="CHEBI:83834"/>
        <dbReference type="EC" id="5.2.1.8"/>
    </reaction>
</comment>
<organism evidence="8 9">
    <name type="scientific">Tropilaelaps mercedesae</name>
    <dbReference type="NCBI Taxonomy" id="418985"/>
    <lineage>
        <taxon>Eukaryota</taxon>
        <taxon>Metazoa</taxon>
        <taxon>Ecdysozoa</taxon>
        <taxon>Arthropoda</taxon>
        <taxon>Chelicerata</taxon>
        <taxon>Arachnida</taxon>
        <taxon>Acari</taxon>
        <taxon>Parasitiformes</taxon>
        <taxon>Mesostigmata</taxon>
        <taxon>Gamasina</taxon>
        <taxon>Dermanyssoidea</taxon>
        <taxon>Laelapidae</taxon>
        <taxon>Tropilaelaps</taxon>
    </lineage>
</organism>
<evidence type="ECO:0000256" key="1">
    <source>
        <dbReference type="ARBA" id="ARBA00000971"/>
    </source>
</evidence>
<evidence type="ECO:0000256" key="2">
    <source>
        <dbReference type="ARBA" id="ARBA00023110"/>
    </source>
</evidence>
<dbReference type="PROSITE" id="PS01159">
    <property type="entry name" value="WW_DOMAIN_1"/>
    <property type="match status" value="1"/>
</dbReference>
<evidence type="ECO:0000256" key="3">
    <source>
        <dbReference type="ARBA" id="ARBA00023235"/>
    </source>
</evidence>
<evidence type="ECO:0000259" key="6">
    <source>
        <dbReference type="PROSITE" id="PS50020"/>
    </source>
</evidence>
<comment type="caution">
    <text evidence="8">The sequence shown here is derived from an EMBL/GenBank/DDBJ whole genome shotgun (WGS) entry which is preliminary data.</text>
</comment>
<dbReference type="Pfam" id="PF00397">
    <property type="entry name" value="WW"/>
    <property type="match status" value="1"/>
</dbReference>
<proteinExistence type="predicted"/>
<dbReference type="FunFam" id="3.10.50.40:FF:000010">
    <property type="entry name" value="Peptidyl-prolyl cis-trans isomerase Pin1"/>
    <property type="match status" value="1"/>
</dbReference>
<dbReference type="InterPro" id="IPR051370">
    <property type="entry name" value="PPIase_Pin1"/>
</dbReference>
<dbReference type="Gene3D" id="3.10.50.40">
    <property type="match status" value="1"/>
</dbReference>
<keyword evidence="3 4" id="KW-0413">Isomerase</keyword>
<dbReference type="InterPro" id="IPR001202">
    <property type="entry name" value="WW_dom"/>
</dbReference>
<keyword evidence="2 4" id="KW-0697">Rotamase</keyword>
<sequence length="155" mass="17543">MSDGPLPAGWEKRVSRSSGECYYLNVHTKESQWEVPTEPAQPRGDKVRVRHLLVKHRESRKPSSWREETITRTKEEAFDVLRDYESRIKSGSATLEELATKYSDCSSARKGGDLGFFGRGAMQKPFEEASFRLQPGQMSGPVDTDSGIHLILRVE</sequence>
<dbReference type="STRING" id="418985.A0A1V9XX07"/>
<dbReference type="Pfam" id="PF00639">
    <property type="entry name" value="Rotamase"/>
    <property type="match status" value="1"/>
</dbReference>
<dbReference type="PANTHER" id="PTHR10657">
    <property type="entry name" value="PEPTIDYL-PROLYL CIS-TRANS ISOMERASE"/>
    <property type="match status" value="1"/>
</dbReference>